<evidence type="ECO:0000313" key="1">
    <source>
        <dbReference type="EMBL" id="KAI8555134.1"/>
    </source>
</evidence>
<reference evidence="1" key="1">
    <citation type="submission" date="2022-02" db="EMBL/GenBank/DDBJ databases">
        <title>Plant Genome Project.</title>
        <authorList>
            <person name="Zhang R.-G."/>
        </authorList>
    </citation>
    <scope>NUCLEOTIDE SEQUENCE</scope>
    <source>
        <strain evidence="1">AT1</strain>
    </source>
</reference>
<organism evidence="1 2">
    <name type="scientific">Rhododendron molle</name>
    <name type="common">Chinese azalea</name>
    <name type="synonym">Azalea mollis</name>
    <dbReference type="NCBI Taxonomy" id="49168"/>
    <lineage>
        <taxon>Eukaryota</taxon>
        <taxon>Viridiplantae</taxon>
        <taxon>Streptophyta</taxon>
        <taxon>Embryophyta</taxon>
        <taxon>Tracheophyta</taxon>
        <taxon>Spermatophyta</taxon>
        <taxon>Magnoliopsida</taxon>
        <taxon>eudicotyledons</taxon>
        <taxon>Gunneridae</taxon>
        <taxon>Pentapetalae</taxon>
        <taxon>asterids</taxon>
        <taxon>Ericales</taxon>
        <taxon>Ericaceae</taxon>
        <taxon>Ericoideae</taxon>
        <taxon>Rhodoreae</taxon>
        <taxon>Rhododendron</taxon>
    </lineage>
</organism>
<protein>
    <submittedName>
        <fullName evidence="1">Uncharacterized protein</fullName>
    </submittedName>
</protein>
<evidence type="ECO:0000313" key="2">
    <source>
        <dbReference type="Proteomes" id="UP001062846"/>
    </source>
</evidence>
<dbReference type="EMBL" id="CM046392">
    <property type="protein sequence ID" value="KAI8555134.1"/>
    <property type="molecule type" value="Genomic_DNA"/>
</dbReference>
<sequence>MAKPMLNALRVEESPEATDELWSLANGPNLLVKEYPGCIINGVRFHTRELDDRRMSQNSGLLVEGNYDGKMHNFYGHLSKVWELDYMCQNSVILFQCEWYNTNNTGRNRTIRTDTYCTSIDVTSRWYQSDPFILPSQAKQVFYLKDTKWGEPWQVVERVQQRGVFDVQEVGSAETFHAPESGDAFQQENMGSAARIDIQGDIRCHRDDVDAEIISGVVPSDGILEDNVEAEADEEQEIFEDDMDLDMDVDMDYDL</sequence>
<proteinExistence type="predicted"/>
<accession>A0ACC0NQA7</accession>
<dbReference type="Proteomes" id="UP001062846">
    <property type="component" value="Chromosome 5"/>
</dbReference>
<gene>
    <name evidence="1" type="ORF">RHMOL_Rhmol05G0150800</name>
</gene>
<keyword evidence="2" id="KW-1185">Reference proteome</keyword>
<name>A0ACC0NQA7_RHOML</name>
<comment type="caution">
    <text evidence="1">The sequence shown here is derived from an EMBL/GenBank/DDBJ whole genome shotgun (WGS) entry which is preliminary data.</text>
</comment>